<dbReference type="Proteomes" id="UP000663879">
    <property type="component" value="Unassembled WGS sequence"/>
</dbReference>
<dbReference type="EMBL" id="CAJNOC010005123">
    <property type="protein sequence ID" value="CAF1043166.1"/>
    <property type="molecule type" value="Genomic_DNA"/>
</dbReference>
<sequence>MLTKVGDFSSQNLSVQTGNERIEKDDQFTDYSFSAEIDTNEPEILDKKSVLNNSSDNLEDSFNHSNEKHFDDHHSINSSISSQSSKSDSFDKEFDKSNEFNMSNNDHNRNNNFSNLVDFIRDAILEKKDYLDMALLSLFLRGNMTQNSFDLMCGLLKLINGIELAEKSDISLWPMIFVINEIPIERRFSFDNIVIAGEFSLTLSNGKPNLNIILDKLKSDLKELELGINVLENEFLIVKFYVIAGVFDKPARSSILCINSTNGYHSCLKCIQPGKRVNTERGSVHTFPFDQLDPEGPKRTCENYTLHLNECLKSGKMCYGIKDKSILNELKYYNGVLNTSIDAMHSVFLGVCKKFFEYWISHPISKPCSLKNKISEIDTRTQKITPPSFLKSSARLVSKWRKWRAHDFMNFMLHYSLIVFNGLMNFEYYQNLKLFIVSLECLFSPRIEIENLKKVRNVLHKFVSELSALYDERIMLSGVHELLHLVKIHYILAP</sequence>
<reference evidence="2" key="1">
    <citation type="submission" date="2021-02" db="EMBL/GenBank/DDBJ databases">
        <authorList>
            <person name="Nowell W R."/>
        </authorList>
    </citation>
    <scope>NUCLEOTIDE SEQUENCE</scope>
    <source>
        <strain evidence="2">Ploen Becks lab</strain>
    </source>
</reference>
<organism evidence="2 3">
    <name type="scientific">Brachionus calyciflorus</name>
    <dbReference type="NCBI Taxonomy" id="104777"/>
    <lineage>
        <taxon>Eukaryota</taxon>
        <taxon>Metazoa</taxon>
        <taxon>Spiralia</taxon>
        <taxon>Gnathifera</taxon>
        <taxon>Rotifera</taxon>
        <taxon>Eurotatoria</taxon>
        <taxon>Monogononta</taxon>
        <taxon>Pseudotrocha</taxon>
        <taxon>Ploima</taxon>
        <taxon>Brachionidae</taxon>
        <taxon>Brachionus</taxon>
    </lineage>
</organism>
<dbReference type="PANTHER" id="PTHR46579">
    <property type="entry name" value="F5/8 TYPE C DOMAIN-CONTAINING PROTEIN-RELATED"/>
    <property type="match status" value="1"/>
</dbReference>
<feature type="compositionally biased region" description="Basic and acidic residues" evidence="1">
    <location>
        <begin position="88"/>
        <end position="98"/>
    </location>
</feature>
<feature type="region of interest" description="Disordered" evidence="1">
    <location>
        <begin position="56"/>
        <end position="107"/>
    </location>
</feature>
<dbReference type="PANTHER" id="PTHR46579:SF1">
    <property type="entry name" value="F5_8 TYPE C DOMAIN-CONTAINING PROTEIN"/>
    <property type="match status" value="1"/>
</dbReference>
<evidence type="ECO:0000256" key="1">
    <source>
        <dbReference type="SAM" id="MobiDB-lite"/>
    </source>
</evidence>
<dbReference type="AlphaFoldDB" id="A0A814JSL8"/>
<feature type="compositionally biased region" description="Low complexity" evidence="1">
    <location>
        <begin position="76"/>
        <end position="87"/>
    </location>
</feature>
<proteinExistence type="predicted"/>
<dbReference type="OrthoDB" id="2288618at2759"/>
<evidence type="ECO:0000313" key="2">
    <source>
        <dbReference type="EMBL" id="CAF1043166.1"/>
    </source>
</evidence>
<comment type="caution">
    <text evidence="2">The sequence shown here is derived from an EMBL/GenBank/DDBJ whole genome shotgun (WGS) entry which is preliminary data.</text>
</comment>
<name>A0A814JSL8_9BILA</name>
<accession>A0A814JSL8</accession>
<keyword evidence="3" id="KW-1185">Reference proteome</keyword>
<gene>
    <name evidence="2" type="ORF">OXX778_LOCUS18452</name>
</gene>
<evidence type="ECO:0000313" key="3">
    <source>
        <dbReference type="Proteomes" id="UP000663879"/>
    </source>
</evidence>
<feature type="compositionally biased region" description="Basic and acidic residues" evidence="1">
    <location>
        <begin position="61"/>
        <end position="75"/>
    </location>
</feature>
<protein>
    <submittedName>
        <fullName evidence="2">Uncharacterized protein</fullName>
    </submittedName>
</protein>